<dbReference type="Proteomes" id="UP000002035">
    <property type="component" value="Unassembled WGS sequence"/>
</dbReference>
<dbReference type="EMBL" id="DS995704">
    <property type="protein sequence ID" value="EEQ31819.1"/>
    <property type="molecule type" value="Genomic_DNA"/>
</dbReference>
<protein>
    <submittedName>
        <fullName evidence="2">Uncharacterized protein</fullName>
    </submittedName>
</protein>
<name>C5FNW6_ARTOC</name>
<evidence type="ECO:0000313" key="3">
    <source>
        <dbReference type="Proteomes" id="UP000002035"/>
    </source>
</evidence>
<dbReference type="AlphaFoldDB" id="C5FNW6"/>
<dbReference type="GeneID" id="9230016"/>
<dbReference type="eggNOG" id="ENOG502RN84">
    <property type="taxonomic scope" value="Eukaryota"/>
</dbReference>
<gene>
    <name evidence="2" type="ORF">MCYG_04638</name>
</gene>
<dbReference type="RefSeq" id="XP_002846901.1">
    <property type="nucleotide sequence ID" value="XM_002846855.1"/>
</dbReference>
<reference evidence="3" key="1">
    <citation type="journal article" date="2012" name="MBio">
        <title>Comparative genome analysis of Trichophyton rubrum and related dermatophytes reveals candidate genes involved in infection.</title>
        <authorList>
            <person name="Martinez D.A."/>
            <person name="Oliver B.G."/>
            <person name="Graeser Y."/>
            <person name="Goldberg J.M."/>
            <person name="Li W."/>
            <person name="Martinez-Rossi N.M."/>
            <person name="Monod M."/>
            <person name="Shelest E."/>
            <person name="Barton R.C."/>
            <person name="Birch E."/>
            <person name="Brakhage A.A."/>
            <person name="Chen Z."/>
            <person name="Gurr S.J."/>
            <person name="Heiman D."/>
            <person name="Heitman J."/>
            <person name="Kosti I."/>
            <person name="Rossi A."/>
            <person name="Saif S."/>
            <person name="Samalova M."/>
            <person name="Saunders C.W."/>
            <person name="Shea T."/>
            <person name="Summerbell R.C."/>
            <person name="Xu J."/>
            <person name="Young S."/>
            <person name="Zeng Q."/>
            <person name="Birren B.W."/>
            <person name="Cuomo C.A."/>
            <person name="White T.C."/>
        </authorList>
    </citation>
    <scope>NUCLEOTIDE SEQUENCE [LARGE SCALE GENOMIC DNA]</scope>
    <source>
        <strain evidence="3">ATCC MYA-4605 / CBS 113480</strain>
    </source>
</reference>
<evidence type="ECO:0000256" key="1">
    <source>
        <dbReference type="SAM" id="MobiDB-lite"/>
    </source>
</evidence>
<dbReference type="OrthoDB" id="4524870at2759"/>
<evidence type="ECO:0000313" key="2">
    <source>
        <dbReference type="EMBL" id="EEQ31819.1"/>
    </source>
</evidence>
<dbReference type="OMA" id="FHEDDNS"/>
<feature type="compositionally biased region" description="Basic and acidic residues" evidence="1">
    <location>
        <begin position="60"/>
        <end position="71"/>
    </location>
</feature>
<organism evidence="2 3">
    <name type="scientific">Arthroderma otae (strain ATCC MYA-4605 / CBS 113480)</name>
    <name type="common">Microsporum canis</name>
    <dbReference type="NCBI Taxonomy" id="554155"/>
    <lineage>
        <taxon>Eukaryota</taxon>
        <taxon>Fungi</taxon>
        <taxon>Dikarya</taxon>
        <taxon>Ascomycota</taxon>
        <taxon>Pezizomycotina</taxon>
        <taxon>Eurotiomycetes</taxon>
        <taxon>Eurotiomycetidae</taxon>
        <taxon>Onygenales</taxon>
        <taxon>Arthrodermataceae</taxon>
        <taxon>Microsporum</taxon>
    </lineage>
</organism>
<feature type="region of interest" description="Disordered" evidence="1">
    <location>
        <begin position="60"/>
        <end position="95"/>
    </location>
</feature>
<proteinExistence type="predicted"/>
<dbReference type="VEuPathDB" id="FungiDB:MCYG_04638"/>
<keyword evidence="3" id="KW-1185">Reference proteome</keyword>
<accession>C5FNW6</accession>
<dbReference type="HOGENOM" id="CLU_150128_0_0_1"/>
<sequence>MKSGSARYPYIGERFGATGYDRQIKKRAAVFLIRKPLQGDLYKNIENLKLEMACVKAERFHEDDNSGEEGKGSMSNGDNGEKEHNSSESQPGSAARPALCTSLVSAVALIWVSLLV</sequence>